<dbReference type="Proteomes" id="UP000034316">
    <property type="component" value="Unassembled WGS sequence"/>
</dbReference>
<name>A0A0G0D3V9_9BACT</name>
<evidence type="ECO:0000313" key="2">
    <source>
        <dbReference type="Proteomes" id="UP000034316"/>
    </source>
</evidence>
<reference evidence="1 2" key="1">
    <citation type="journal article" date="2015" name="Nature">
        <title>rRNA introns, odd ribosomes, and small enigmatic genomes across a large radiation of phyla.</title>
        <authorList>
            <person name="Brown C.T."/>
            <person name="Hug L.A."/>
            <person name="Thomas B.C."/>
            <person name="Sharon I."/>
            <person name="Castelle C.J."/>
            <person name="Singh A."/>
            <person name="Wilkins M.J."/>
            <person name="Williams K.H."/>
            <person name="Banfield J.F."/>
        </authorList>
    </citation>
    <scope>NUCLEOTIDE SEQUENCE [LARGE SCALE GENOMIC DNA]</scope>
</reference>
<protein>
    <submittedName>
        <fullName evidence="1">Uncharacterized protein</fullName>
    </submittedName>
</protein>
<gene>
    <name evidence="1" type="ORF">UR93_C0023G0002</name>
</gene>
<proteinExistence type="predicted"/>
<dbReference type="EMBL" id="LBRB01000023">
    <property type="protein sequence ID" value="KKP88048.1"/>
    <property type="molecule type" value="Genomic_DNA"/>
</dbReference>
<accession>A0A0G0D3V9</accession>
<dbReference type="AlphaFoldDB" id="A0A0G0D3V9"/>
<evidence type="ECO:0000313" key="1">
    <source>
        <dbReference type="EMBL" id="KKP88048.1"/>
    </source>
</evidence>
<organism evidence="1 2">
    <name type="scientific">Berkelbacteria bacterium GW2011_GWA2_35_9</name>
    <dbReference type="NCBI Taxonomy" id="1618333"/>
    <lineage>
        <taxon>Bacteria</taxon>
        <taxon>Candidatus Berkelbacteria</taxon>
    </lineage>
</organism>
<dbReference type="STRING" id="1618333.UR93_C0023G0002"/>
<comment type="caution">
    <text evidence="1">The sequence shown here is derived from an EMBL/GenBank/DDBJ whole genome shotgun (WGS) entry which is preliminary data.</text>
</comment>
<sequence>MKQTLVVSAEDLRELLSQLFNLRKEVDFENEVVKIIYAILFNDVKDFVIKSTDFNSEMYDVMSETHISLLVESITTKYGIRDRVREFMNEKQRHFWDWEILFDFTQKRTSRGNYEFPEGTEYKSKFDMASAVQILNSSQDCIRWYSDEKTAMEVFKKNMGLE</sequence>